<dbReference type="Gene3D" id="1.50.40.10">
    <property type="entry name" value="Mitochondrial carrier domain"/>
    <property type="match status" value="2"/>
</dbReference>
<protein>
    <submittedName>
        <fullName evidence="13">Mitochondrial carrier protein ymc2</fullName>
    </submittedName>
</protein>
<feature type="repeat" description="Solcar" evidence="10">
    <location>
        <begin position="32"/>
        <end position="115"/>
    </location>
</feature>
<reference evidence="13 14" key="1">
    <citation type="journal article" date="2019" name="BMC Genomics">
        <title>Chromosome level assembly and comparative genome analysis confirm lager-brewing yeasts originated from a single hybridization.</title>
        <authorList>
            <person name="Salazar A.N."/>
            <person name="Gorter de Vries A.R."/>
            <person name="van den Broek M."/>
            <person name="Brouwers N."/>
            <person name="de la Torre Cortes P."/>
            <person name="Kuijpers N.G.A."/>
            <person name="Daran J.G."/>
            <person name="Abeel T."/>
        </authorList>
    </citation>
    <scope>NUCLEOTIDE SEQUENCE [LARGE SCALE GENOMIC DNA]</scope>
    <source>
        <strain evidence="13 14">CBS 1483</strain>
    </source>
</reference>
<evidence type="ECO:0000256" key="10">
    <source>
        <dbReference type="PROSITE-ProRule" id="PRU00282"/>
    </source>
</evidence>
<dbReference type="SUPFAM" id="SSF103506">
    <property type="entry name" value="Mitochondrial carrier"/>
    <property type="match status" value="1"/>
</dbReference>
<dbReference type="SMR" id="A0A6C1DPJ6"/>
<proteinExistence type="inferred from homology"/>
<evidence type="ECO:0000256" key="11">
    <source>
        <dbReference type="RuleBase" id="RU000488"/>
    </source>
</evidence>
<evidence type="ECO:0000256" key="2">
    <source>
        <dbReference type="ARBA" id="ARBA00006375"/>
    </source>
</evidence>
<dbReference type="EMBL" id="CP048984">
    <property type="protein sequence ID" value="QID78104.1"/>
    <property type="molecule type" value="Genomic_DNA"/>
</dbReference>
<dbReference type="InterPro" id="IPR050567">
    <property type="entry name" value="Mitochondrial_Carrier"/>
</dbReference>
<dbReference type="GO" id="GO:1990575">
    <property type="term" value="P:mitochondrial L-ornithine transmembrane transport"/>
    <property type="evidence" value="ECO:0007669"/>
    <property type="project" value="TreeGrafter"/>
</dbReference>
<dbReference type="Pfam" id="PF00153">
    <property type="entry name" value="Mito_carr"/>
    <property type="match status" value="3"/>
</dbReference>
<organism evidence="13 14">
    <name type="scientific">Saccharomyces pastorianus</name>
    <name type="common">Lager yeast</name>
    <name type="synonym">Saccharomyces cerevisiae x Saccharomyces eubayanus</name>
    <dbReference type="NCBI Taxonomy" id="27292"/>
    <lineage>
        <taxon>Eukaryota</taxon>
        <taxon>Fungi</taxon>
        <taxon>Dikarya</taxon>
        <taxon>Ascomycota</taxon>
        <taxon>Saccharomycotina</taxon>
        <taxon>Saccharomycetes</taxon>
        <taxon>Saccharomycetales</taxon>
        <taxon>Saccharomycetaceae</taxon>
        <taxon>Saccharomyces</taxon>
    </lineage>
</organism>
<dbReference type="FunFam" id="1.50.40.10:FF:000086">
    <property type="entry name" value="Mitochondrial carrier protein"/>
    <property type="match status" value="1"/>
</dbReference>
<dbReference type="GO" id="GO:0000064">
    <property type="term" value="F:L-ornithine transmembrane transporter activity"/>
    <property type="evidence" value="ECO:0007669"/>
    <property type="project" value="TreeGrafter"/>
</dbReference>
<keyword evidence="14" id="KW-1185">Reference proteome</keyword>
<evidence type="ECO:0000256" key="5">
    <source>
        <dbReference type="ARBA" id="ARBA00022737"/>
    </source>
</evidence>
<dbReference type="PROSITE" id="PS50920">
    <property type="entry name" value="SOLCAR"/>
    <property type="match status" value="3"/>
</dbReference>
<dbReference type="Proteomes" id="UP000501346">
    <property type="component" value="Chromosome ScII"/>
</dbReference>
<evidence type="ECO:0000256" key="12">
    <source>
        <dbReference type="SAM" id="MobiDB-lite"/>
    </source>
</evidence>
<dbReference type="AlphaFoldDB" id="A0A6C1DPJ6"/>
<feature type="repeat" description="Solcar" evidence="10">
    <location>
        <begin position="238"/>
        <end position="325"/>
    </location>
</feature>
<dbReference type="GO" id="GO:0005743">
    <property type="term" value="C:mitochondrial inner membrane"/>
    <property type="evidence" value="ECO:0007669"/>
    <property type="project" value="UniProtKB-SubCell"/>
</dbReference>
<accession>A0A6C1DPJ6</accession>
<sequence length="329" mass="36555">MSEEFPTPQLLDELEDQQKVTTPNEKRELSSNRVLKDIFAGTIGGIAQVLVGQPFDTTKVRLQTATTRTTTLEVLRNLVKNEGVFAFYKGALTPLLGVGICVSVQFGVNEAMKRFFQNYNASKNPNMSSQDVDLSRSNTLPLSQYYVCGLTGGVVNSFLASPIEQIRIRLQTQTSNGGDREFKGPWDCIKKLKAQGGLMRGLFPTMIRAGHGLGTYFLVYEALVAREIGTGLTRNEIPPWKLCLFGAFSGTMLWLTVYPLDVVKSIIQNDDLRKPKYKNSISYVAKTIYAKEGIRAFFKGFGPTMVRSAPVNGATFLTFELVMRFLGEE</sequence>
<dbReference type="OrthoDB" id="409586at2759"/>
<keyword evidence="5" id="KW-0677">Repeat</keyword>
<evidence type="ECO:0000313" key="14">
    <source>
        <dbReference type="Proteomes" id="UP000501346"/>
    </source>
</evidence>
<keyword evidence="7" id="KW-1133">Transmembrane helix</keyword>
<comment type="similarity">
    <text evidence="2 11">Belongs to the mitochondrial carrier (TC 2.A.29) family.</text>
</comment>
<evidence type="ECO:0000256" key="7">
    <source>
        <dbReference type="ARBA" id="ARBA00022989"/>
    </source>
</evidence>
<feature type="region of interest" description="Disordered" evidence="12">
    <location>
        <begin position="1"/>
        <end position="27"/>
    </location>
</feature>
<feature type="repeat" description="Solcar" evidence="10">
    <location>
        <begin position="143"/>
        <end position="226"/>
    </location>
</feature>
<keyword evidence="4 10" id="KW-0812">Transmembrane</keyword>
<keyword evidence="3 11" id="KW-0813">Transport</keyword>
<evidence type="ECO:0000256" key="8">
    <source>
        <dbReference type="ARBA" id="ARBA00023128"/>
    </source>
</evidence>
<dbReference type="PANTHER" id="PTHR45624:SF51">
    <property type="entry name" value="CARRIER PROTEIN YMC2, MITOCHONDRIAL-RELATED"/>
    <property type="match status" value="1"/>
</dbReference>
<evidence type="ECO:0000256" key="4">
    <source>
        <dbReference type="ARBA" id="ARBA00022692"/>
    </source>
</evidence>
<evidence type="ECO:0000256" key="6">
    <source>
        <dbReference type="ARBA" id="ARBA00022792"/>
    </source>
</evidence>
<evidence type="ECO:0000256" key="3">
    <source>
        <dbReference type="ARBA" id="ARBA00022448"/>
    </source>
</evidence>
<evidence type="ECO:0000256" key="9">
    <source>
        <dbReference type="ARBA" id="ARBA00023136"/>
    </source>
</evidence>
<dbReference type="PANTHER" id="PTHR45624">
    <property type="entry name" value="MITOCHONDRIAL BASIC AMINO ACIDS TRANSPORTER-RELATED"/>
    <property type="match status" value="1"/>
</dbReference>
<name>A0A6C1DPJ6_SACPS</name>
<dbReference type="FunFam" id="1.50.40.10:FF:000158">
    <property type="entry name" value="Mitochondrial carrier protein"/>
    <property type="match status" value="1"/>
</dbReference>
<keyword evidence="9 10" id="KW-0472">Membrane</keyword>
<keyword evidence="8" id="KW-0496">Mitochondrion</keyword>
<gene>
    <name evidence="13" type="primary">YMC2_1</name>
    <name evidence="13" type="ORF">GRS66_000307</name>
</gene>
<dbReference type="InterPro" id="IPR018108">
    <property type="entry name" value="MCP_transmembrane"/>
</dbReference>
<evidence type="ECO:0000313" key="13">
    <source>
        <dbReference type="EMBL" id="QID78104.1"/>
    </source>
</evidence>
<dbReference type="InterPro" id="IPR023395">
    <property type="entry name" value="MCP_dom_sf"/>
</dbReference>
<comment type="subcellular location">
    <subcellularLocation>
        <location evidence="1">Mitochondrion inner membrane</location>
        <topology evidence="1">Multi-pass membrane protein</topology>
    </subcellularLocation>
</comment>
<keyword evidence="6" id="KW-0999">Mitochondrion inner membrane</keyword>
<evidence type="ECO:0000256" key="1">
    <source>
        <dbReference type="ARBA" id="ARBA00004448"/>
    </source>
</evidence>